<dbReference type="EMBL" id="CADCTO010000451">
    <property type="protein sequence ID" value="CAA9278991.1"/>
    <property type="molecule type" value="Genomic_DNA"/>
</dbReference>
<dbReference type="InterPro" id="IPR036397">
    <property type="entry name" value="RNaseH_sf"/>
</dbReference>
<dbReference type="GO" id="GO:0015074">
    <property type="term" value="P:DNA integration"/>
    <property type="evidence" value="ECO:0007669"/>
    <property type="project" value="InterPro"/>
</dbReference>
<evidence type="ECO:0000313" key="2">
    <source>
        <dbReference type="EMBL" id="CAA9278991.1"/>
    </source>
</evidence>
<evidence type="ECO:0000259" key="1">
    <source>
        <dbReference type="PROSITE" id="PS50994"/>
    </source>
</evidence>
<dbReference type="PROSITE" id="PS50994">
    <property type="entry name" value="INTEGRASE"/>
    <property type="match status" value="1"/>
</dbReference>
<reference evidence="2" key="1">
    <citation type="submission" date="2020-02" db="EMBL/GenBank/DDBJ databases">
        <authorList>
            <person name="Meier V. D."/>
        </authorList>
    </citation>
    <scope>NUCLEOTIDE SEQUENCE</scope>
    <source>
        <strain evidence="2">AVDCRST_MAG63</strain>
    </source>
</reference>
<dbReference type="InterPro" id="IPR012337">
    <property type="entry name" value="RNaseH-like_sf"/>
</dbReference>
<organism evidence="2">
    <name type="scientific">uncultured Armatimonadetes bacterium</name>
    <dbReference type="NCBI Taxonomy" id="157466"/>
    <lineage>
        <taxon>Bacteria</taxon>
        <taxon>Bacillati</taxon>
        <taxon>Armatimonadota</taxon>
        <taxon>environmental samples</taxon>
    </lineage>
</organism>
<dbReference type="Gene3D" id="3.30.420.10">
    <property type="entry name" value="Ribonuclease H-like superfamily/Ribonuclease H"/>
    <property type="match status" value="1"/>
</dbReference>
<dbReference type="InterPro" id="IPR001584">
    <property type="entry name" value="Integrase_cat-core"/>
</dbReference>
<gene>
    <name evidence="2" type="ORF">AVDCRST_MAG63-3409</name>
</gene>
<dbReference type="SUPFAM" id="SSF53098">
    <property type="entry name" value="Ribonuclease H-like"/>
    <property type="match status" value="1"/>
</dbReference>
<dbReference type="AlphaFoldDB" id="A0A6J4JJS9"/>
<feature type="domain" description="Integrase catalytic" evidence="1">
    <location>
        <begin position="181"/>
        <end position="363"/>
    </location>
</feature>
<dbReference type="Pfam" id="PF00665">
    <property type="entry name" value="rve"/>
    <property type="match status" value="1"/>
</dbReference>
<dbReference type="GO" id="GO:0003676">
    <property type="term" value="F:nucleic acid binding"/>
    <property type="evidence" value="ECO:0007669"/>
    <property type="project" value="InterPro"/>
</dbReference>
<proteinExistence type="predicted"/>
<accession>A0A6J4JJS9</accession>
<name>A0A6J4JJS9_9BACT</name>
<sequence>MQVRQQSKQDLAAALQGRYVKAGKREKGELLDEFVAVTGYHRRHAVRLLRHGRFPDPRLAALRGTVAGVAAARRRGGRPRAYSPVVVGVLRVVAEASDWLCGKRLAPFLPVLVPRLEAEGALDLSRLTREERVLLVSMSPATIDRRLAPFKLRRGGRGWGTTKPGSLLKGQVPIQTYTPWEDQRPGFCEIDLVAHCGTSTAGHYLNTLTVTDVATAWTECAAVYGKSQRNVFAALEAVRERLPFPLLGIDSDNGSEFLNEHLVRFCAREQITFTRGRPYWKNDQAHVEQKNWSVVRRLVGYGRYESEAALAQLNRVYDELRPWTNCWQPTLKLIAKVRDDATGKSKKTYDQAQTPYQRVLATGAGAPEARAALAETFAAVGPAERRRRVATAVDHLLRLQERGNEIFKLANAG</sequence>
<protein>
    <submittedName>
        <fullName evidence="2">Mobile element protein</fullName>
    </submittedName>
</protein>